<feature type="transmembrane region" description="Helical" evidence="1">
    <location>
        <begin position="400"/>
        <end position="422"/>
    </location>
</feature>
<feature type="transmembrane region" description="Helical" evidence="1">
    <location>
        <begin position="249"/>
        <end position="267"/>
    </location>
</feature>
<reference evidence="4" key="1">
    <citation type="journal article" date="2023" name="Mol. Biol. Evol.">
        <title>Third-Generation Sequencing Reveals the Adaptive Role of the Epigenome in Three Deep-Sea Polychaetes.</title>
        <authorList>
            <person name="Perez M."/>
            <person name="Aroh O."/>
            <person name="Sun Y."/>
            <person name="Lan Y."/>
            <person name="Juniper S.K."/>
            <person name="Young C.R."/>
            <person name="Angers B."/>
            <person name="Qian P.Y."/>
        </authorList>
    </citation>
    <scope>NUCLEOTIDE SEQUENCE</scope>
    <source>
        <strain evidence="4">P08H-3</strain>
    </source>
</reference>
<feature type="transmembrane region" description="Helical" evidence="1">
    <location>
        <begin position="185"/>
        <end position="206"/>
    </location>
</feature>
<keyword evidence="2" id="KW-0732">Signal</keyword>
<feature type="chain" id="PRO_5041922725" description="Heparan-alpha-glucosaminide N-acetyltransferase catalytic domain-containing protein" evidence="2">
    <location>
        <begin position="20"/>
        <end position="429"/>
    </location>
</feature>
<evidence type="ECO:0000256" key="1">
    <source>
        <dbReference type="SAM" id="Phobius"/>
    </source>
</evidence>
<evidence type="ECO:0000313" key="5">
    <source>
        <dbReference type="Proteomes" id="UP001208570"/>
    </source>
</evidence>
<feature type="transmembrane region" description="Helical" evidence="1">
    <location>
        <begin position="218"/>
        <end position="237"/>
    </location>
</feature>
<keyword evidence="1" id="KW-0472">Membrane</keyword>
<sequence length="429" mass="48239">MKSFGTGLFLVCGLFTVECHGVWYNLFVQNPSTSMELFKEQPAECIHEKSVLFYVSLDPPRIDQAVLVVTSTFNKTLVLCAQSDVCHECSLLRVMELRNGENKTVLIDTTHPVVLSVSFSSPELSELVCSNFCCIRHLYRCSIVVDCDKVPIQDLGTPDQSVLDDNTSTEMVIPPKARLRSLDTFRGISLLMMIFVNYAGGHYWFFHHAAWDGLTVADLVFPWFVFIMGSSIAVAFKNQLSRNVSRKELFLKVIRRSLVLFALGLIVGNRIKKGRKVSLCSLRIPGVLQRLAVSYLVVAVTEIIFVQETNVHQIPYITVQPHDPEGILGSLTSIFLCFLGLQGLIAGTLCRFGQFNGWIPVNKNLWLVIDPGMNSIVVYLCSEVFSIYFPFQFSVNHTHLAQLAMALWGTIIWCVMAAILYYKKIFIAI</sequence>
<proteinExistence type="predicted"/>
<dbReference type="PANTHER" id="PTHR31061">
    <property type="entry name" value="LD22376P"/>
    <property type="match status" value="1"/>
</dbReference>
<dbReference type="AlphaFoldDB" id="A0AAD9MXD5"/>
<protein>
    <recommendedName>
        <fullName evidence="3">Heparan-alpha-glucosaminide N-acetyltransferase catalytic domain-containing protein</fullName>
    </recommendedName>
</protein>
<feature type="signal peptide" evidence="2">
    <location>
        <begin position="1"/>
        <end position="19"/>
    </location>
</feature>
<keyword evidence="1" id="KW-0812">Transmembrane</keyword>
<dbReference type="EMBL" id="JAODUP010000543">
    <property type="protein sequence ID" value="KAK2147653.1"/>
    <property type="molecule type" value="Genomic_DNA"/>
</dbReference>
<feature type="transmembrane region" description="Helical" evidence="1">
    <location>
        <begin position="327"/>
        <end position="353"/>
    </location>
</feature>
<evidence type="ECO:0000313" key="4">
    <source>
        <dbReference type="EMBL" id="KAK2147653.1"/>
    </source>
</evidence>
<gene>
    <name evidence="4" type="ORF">LSH36_543g05022</name>
</gene>
<feature type="transmembrane region" description="Helical" evidence="1">
    <location>
        <begin position="287"/>
        <end position="307"/>
    </location>
</feature>
<feature type="domain" description="Heparan-alpha-glucosaminide N-acetyltransferase catalytic" evidence="3">
    <location>
        <begin position="178"/>
        <end position="268"/>
    </location>
</feature>
<comment type="caution">
    <text evidence="4">The sequence shown here is derived from an EMBL/GenBank/DDBJ whole genome shotgun (WGS) entry which is preliminary data.</text>
</comment>
<keyword evidence="5" id="KW-1185">Reference proteome</keyword>
<keyword evidence="1" id="KW-1133">Transmembrane helix</keyword>
<organism evidence="4 5">
    <name type="scientific">Paralvinella palmiformis</name>
    <dbReference type="NCBI Taxonomy" id="53620"/>
    <lineage>
        <taxon>Eukaryota</taxon>
        <taxon>Metazoa</taxon>
        <taxon>Spiralia</taxon>
        <taxon>Lophotrochozoa</taxon>
        <taxon>Annelida</taxon>
        <taxon>Polychaeta</taxon>
        <taxon>Sedentaria</taxon>
        <taxon>Canalipalpata</taxon>
        <taxon>Terebellida</taxon>
        <taxon>Terebelliformia</taxon>
        <taxon>Alvinellidae</taxon>
        <taxon>Paralvinella</taxon>
    </lineage>
</organism>
<dbReference type="InterPro" id="IPR012429">
    <property type="entry name" value="HGSNAT_cat"/>
</dbReference>
<evidence type="ECO:0000259" key="3">
    <source>
        <dbReference type="Pfam" id="PF07786"/>
    </source>
</evidence>
<accession>A0AAD9MXD5</accession>
<dbReference type="Pfam" id="PF07786">
    <property type="entry name" value="HGSNAT_cat"/>
    <property type="match status" value="1"/>
</dbReference>
<name>A0AAD9MXD5_9ANNE</name>
<dbReference type="Proteomes" id="UP001208570">
    <property type="component" value="Unassembled WGS sequence"/>
</dbReference>
<dbReference type="PANTHER" id="PTHR31061:SF24">
    <property type="entry name" value="LD22376P"/>
    <property type="match status" value="1"/>
</dbReference>
<evidence type="ECO:0000256" key="2">
    <source>
        <dbReference type="SAM" id="SignalP"/>
    </source>
</evidence>